<evidence type="ECO:0000256" key="4">
    <source>
        <dbReference type="SAM" id="MobiDB-lite"/>
    </source>
</evidence>
<dbReference type="OrthoDB" id="25391at2759"/>
<dbReference type="GO" id="GO:0030015">
    <property type="term" value="C:CCR4-NOT core complex"/>
    <property type="evidence" value="ECO:0000318"/>
    <property type="project" value="GO_Central"/>
</dbReference>
<dbReference type="GO" id="GO:0006355">
    <property type="term" value="P:regulation of DNA-templated transcription"/>
    <property type="evidence" value="ECO:0007669"/>
    <property type="project" value="InterPro"/>
</dbReference>
<feature type="compositionally biased region" description="Polar residues" evidence="4">
    <location>
        <begin position="364"/>
        <end position="373"/>
    </location>
</feature>
<dbReference type="InterPro" id="IPR007282">
    <property type="entry name" value="NOT2/3/5_C"/>
</dbReference>
<dbReference type="AlphaFoldDB" id="A0A9R0I6I5"/>
<proteinExistence type="inferred from homology"/>
<dbReference type="Pfam" id="PF04153">
    <property type="entry name" value="NOT2_3_5_C"/>
    <property type="match status" value="1"/>
</dbReference>
<reference evidence="6" key="1">
    <citation type="journal article" date="2021" name="Nat. Commun.">
        <title>Genomic analyses provide insights into spinach domestication and the genetic basis of agronomic traits.</title>
        <authorList>
            <person name="Cai X."/>
            <person name="Sun X."/>
            <person name="Xu C."/>
            <person name="Sun H."/>
            <person name="Wang X."/>
            <person name="Ge C."/>
            <person name="Zhang Z."/>
            <person name="Wang Q."/>
            <person name="Fei Z."/>
            <person name="Jiao C."/>
            <person name="Wang Q."/>
        </authorList>
    </citation>
    <scope>NUCLEOTIDE SEQUENCE [LARGE SCALE GENOMIC DNA]</scope>
    <source>
        <strain evidence="6">cv. Varoflay</strain>
    </source>
</reference>
<feature type="compositionally biased region" description="Low complexity" evidence="4">
    <location>
        <begin position="348"/>
        <end position="362"/>
    </location>
</feature>
<dbReference type="PANTHER" id="PTHR23326">
    <property type="entry name" value="CCR4 NOT-RELATED"/>
    <property type="match status" value="1"/>
</dbReference>
<organism evidence="6 7">
    <name type="scientific">Spinacia oleracea</name>
    <name type="common">Spinach</name>
    <dbReference type="NCBI Taxonomy" id="3562"/>
    <lineage>
        <taxon>Eukaryota</taxon>
        <taxon>Viridiplantae</taxon>
        <taxon>Streptophyta</taxon>
        <taxon>Embryophyta</taxon>
        <taxon>Tracheophyta</taxon>
        <taxon>Spermatophyta</taxon>
        <taxon>Magnoliopsida</taxon>
        <taxon>eudicotyledons</taxon>
        <taxon>Gunneridae</taxon>
        <taxon>Pentapetalae</taxon>
        <taxon>Caryophyllales</taxon>
        <taxon>Chenopodiaceae</taxon>
        <taxon>Chenopodioideae</taxon>
        <taxon>Anserineae</taxon>
        <taxon>Spinacia</taxon>
    </lineage>
</organism>
<keyword evidence="6" id="KW-1185">Reference proteome</keyword>
<dbReference type="GO" id="GO:0000289">
    <property type="term" value="P:nuclear-transcribed mRNA poly(A) tail shortening"/>
    <property type="evidence" value="ECO:0000318"/>
    <property type="project" value="GO_Central"/>
</dbReference>
<feature type="compositionally biased region" description="Low complexity" evidence="4">
    <location>
        <begin position="282"/>
        <end position="299"/>
    </location>
</feature>
<comment type="similarity">
    <text evidence="1">Belongs to the CNOT2/3/5 family.</text>
</comment>
<evidence type="ECO:0000313" key="6">
    <source>
        <dbReference type="Proteomes" id="UP000813463"/>
    </source>
</evidence>
<dbReference type="InterPro" id="IPR038635">
    <property type="entry name" value="CCR4-NOT_su2/3/5_C_sf"/>
</dbReference>
<name>A0A9R0I6I5_SPIOL</name>
<accession>A0A9R0I6I5</accession>
<evidence type="ECO:0000256" key="1">
    <source>
        <dbReference type="ARBA" id="ARBA00007682"/>
    </source>
</evidence>
<feature type="compositionally biased region" description="Polar residues" evidence="4">
    <location>
        <begin position="46"/>
        <end position="56"/>
    </location>
</feature>
<dbReference type="Proteomes" id="UP000813463">
    <property type="component" value="Chromosome 3"/>
</dbReference>
<dbReference type="GO" id="GO:0000932">
    <property type="term" value="C:P-body"/>
    <property type="evidence" value="ECO:0000318"/>
    <property type="project" value="GO_Central"/>
</dbReference>
<gene>
    <name evidence="7" type="primary">LOC110783521</name>
</gene>
<feature type="region of interest" description="Disordered" evidence="4">
    <location>
        <begin position="280"/>
        <end position="304"/>
    </location>
</feature>
<evidence type="ECO:0000313" key="7">
    <source>
        <dbReference type="RefSeq" id="XP_021843561.1"/>
    </source>
</evidence>
<evidence type="ECO:0000256" key="3">
    <source>
        <dbReference type="ARBA" id="ARBA00023163"/>
    </source>
</evidence>
<keyword evidence="2" id="KW-0805">Transcription regulation</keyword>
<reference evidence="7" key="2">
    <citation type="submission" date="2025-08" db="UniProtKB">
        <authorList>
            <consortium name="RefSeq"/>
        </authorList>
    </citation>
    <scope>IDENTIFICATION</scope>
    <source>
        <tissue evidence="7">Leaf</tissue>
    </source>
</reference>
<evidence type="ECO:0000259" key="5">
    <source>
        <dbReference type="Pfam" id="PF04153"/>
    </source>
</evidence>
<dbReference type="KEGG" id="soe:110783521"/>
<sequence>MILSPSKFQASMDGSASNVPDRTGRSFPSPYSVQSGADSLGFHHTGTPQGLHNMQGSYNVPNMSGTHLPRNSTINVVPSGSMQQSTGNFLTGRVGSNNIPSVFSQISHGSSHGHSGVTNREGINHIRSPAYNSSTIAAGASIPVVLPTYGSIGNRGAVSGIGVSPLLGNAGSQITTSMGNAGSQITTSMGNVAGSGSGYIGRSSGGTLSMHGLASLVNVSSNSGYGSLGLQGSNRVMSSGLQQQASPHVISMRGNSYASGGGPLSQGHVQAVNNLSSMATLDDVNSNNNSPSDVDNSSVGARGQIGSMGKQAIGVPTSQQNNEFKIQDEDFPALPGHKGGGAYASPRPHQQQQQQQQQQPQHMPSVSGSNDPYSLSALFKRAKSKDPDVLATGIDLTSLGLNVNSSEPLHKTFGSPFSDKPVEPDPEFVTPESYCLESTLSVNHKNVTKFRKEVLFYIFYSMPKDEAQLYAANELCRRGWHYHKDLKLWILRFPTMEPLVKNQVYEIGCYLLFDPIEWETRTEDKFVLKYDLIEKRPTLPQH</sequence>
<dbReference type="InterPro" id="IPR040168">
    <property type="entry name" value="Not2/3/5"/>
</dbReference>
<evidence type="ECO:0000256" key="2">
    <source>
        <dbReference type="ARBA" id="ARBA00023015"/>
    </source>
</evidence>
<keyword evidence="3" id="KW-0804">Transcription</keyword>
<protein>
    <submittedName>
        <fullName evidence="7">Probable NOT transcription complex subunit VIP2 isoform X1</fullName>
    </submittedName>
</protein>
<dbReference type="GeneID" id="110783521"/>
<dbReference type="Gene3D" id="2.30.30.1020">
    <property type="entry name" value="CCR4-NOT complex subunit 2/3/5, C-terminal domain"/>
    <property type="match status" value="1"/>
</dbReference>
<feature type="region of interest" description="Disordered" evidence="4">
    <location>
        <begin position="330"/>
        <end position="373"/>
    </location>
</feature>
<feature type="compositionally biased region" description="Polar residues" evidence="4">
    <location>
        <begin position="1"/>
        <end position="20"/>
    </location>
</feature>
<feature type="region of interest" description="Disordered" evidence="4">
    <location>
        <begin position="1"/>
        <end position="56"/>
    </location>
</feature>
<dbReference type="RefSeq" id="XP_021843561.1">
    <property type="nucleotide sequence ID" value="XM_021987869.2"/>
</dbReference>
<feature type="domain" description="NOT2/NOT3/NOT5 C-terminal" evidence="5">
    <location>
        <begin position="410"/>
        <end position="531"/>
    </location>
</feature>